<keyword evidence="2" id="KW-0677">Repeat</keyword>
<evidence type="ECO:0000313" key="9">
    <source>
        <dbReference type="RefSeq" id="XP_022774345.1"/>
    </source>
</evidence>
<feature type="domain" description="FKB95-like N-terminal Kelch" evidence="4">
    <location>
        <begin position="492"/>
        <end position="689"/>
    </location>
</feature>
<dbReference type="RefSeq" id="XP_022774343.1">
    <property type="nucleotide sequence ID" value="XM_022918608.1"/>
</dbReference>
<feature type="domain" description="FKB95-like N-terminal Kelch" evidence="4">
    <location>
        <begin position="102"/>
        <end position="329"/>
    </location>
</feature>
<dbReference type="AlphaFoldDB" id="A0A6P6BB90"/>
<keyword evidence="1" id="KW-0880">Kelch repeat</keyword>
<sequence length="814" mass="92458">MASVEEISGIKKKTSRELPSRRKKTDNKLMARRCDEIDLLTAEKSAICFHRRNSTTYAFYLFNFSSSDEEEEEEEDYRYRILHGPYGLGRSVLPSLFGPQQMPKERWGGRFAALGSNIYHIGGFDLSKKVHCFDTSNPEGGWREVAPLIRGGHSAAVAVVDNKIYVMGIYSGEDKEEPWGQVFDPALNTWSPMPELPSSTVRAHYFTHLDDEKTILVAADGRKILYGYKVKTNSWFKFDEDFKEKGKIFAMSGPRVAVNRCLYWLGDDELYGYDLDEGELYIGKFGYLDLELRGIVRHPGDNICSEYAMSDECRLLALGGGKLCIVWQHDKIVGPYTDPLIDPNVNDSTFYCVYCVKFQVSKGIRPSKEGKLERVLNISVESSKSFLVKGPFLELGYVSAMEGAVASKEEICGLQHRKKARKIESKKSNKPMLQRCSQFSSMEKSICFWTIGVEYISNFYMFNFSYGEDSKAVDDHHYQIIHGPYGFGRSLLHPIVSGYKKNRESSCIALGSTIYCLGGFHKTKSSKLVTHTRKVHCFDTRDPGGVRNKVPSMIKPRFQPHIHTLEGKIYVLGGLHKDDTSGPWLEMFDPCLNKWIGLSSDPYISTPLDSCFTSALLEDSKILLVFHDGQDYMHAYDIAMDSWYVYGDKFDRKDYPFFGEVVTIDKTLYQYDCKDGIVAYDLDKKKWFRGQFWRSHLELRGLLSQPVDSQLESEVFPILLHIGGRKLCLLWQHRKVCGPYTDNPDSYFTCVYWIKFQVSKLIGFNGEGILNIAIESSKSFLIDGWVGMHSALVMNTTSGGKDNEIVSGVSGCPK</sequence>
<evidence type="ECO:0000256" key="2">
    <source>
        <dbReference type="ARBA" id="ARBA00022737"/>
    </source>
</evidence>
<feature type="compositionally biased region" description="Basic and acidic residues" evidence="3">
    <location>
        <begin position="15"/>
        <end position="25"/>
    </location>
</feature>
<evidence type="ECO:0000256" key="3">
    <source>
        <dbReference type="SAM" id="MobiDB-lite"/>
    </source>
</evidence>
<evidence type="ECO:0000256" key="1">
    <source>
        <dbReference type="ARBA" id="ARBA00022441"/>
    </source>
</evidence>
<name>A0A6P6BB90_DURZI</name>
<proteinExistence type="predicted"/>
<dbReference type="SUPFAM" id="SSF117281">
    <property type="entry name" value="Kelch motif"/>
    <property type="match status" value="2"/>
</dbReference>
<evidence type="ECO:0000259" key="4">
    <source>
        <dbReference type="Pfam" id="PF25210"/>
    </source>
</evidence>
<reference evidence="6 7" key="1">
    <citation type="submission" date="2025-04" db="UniProtKB">
        <authorList>
            <consortium name="RefSeq"/>
        </authorList>
    </citation>
    <scope>IDENTIFICATION</scope>
    <source>
        <tissue evidence="6 7">Fruit stalk</tissue>
    </source>
</reference>
<dbReference type="RefSeq" id="XP_022774341.1">
    <property type="nucleotide sequence ID" value="XM_022918606.1"/>
</dbReference>
<evidence type="ECO:0000313" key="8">
    <source>
        <dbReference type="RefSeq" id="XP_022774343.1"/>
    </source>
</evidence>
<dbReference type="KEGG" id="dzi:111316602"/>
<dbReference type="Gene3D" id="2.120.10.80">
    <property type="entry name" value="Kelch-type beta propeller"/>
    <property type="match status" value="2"/>
</dbReference>
<dbReference type="PANTHER" id="PTHR46344">
    <property type="entry name" value="OS02G0202900 PROTEIN"/>
    <property type="match status" value="1"/>
</dbReference>
<dbReference type="Pfam" id="PF25210">
    <property type="entry name" value="Kelch_FKB95"/>
    <property type="match status" value="2"/>
</dbReference>
<dbReference type="RefSeq" id="XP_022774342.1">
    <property type="nucleotide sequence ID" value="XM_022918607.1"/>
</dbReference>
<dbReference type="OrthoDB" id="1752512at2759"/>
<gene>
    <name evidence="6 7 8 9" type="primary">LOC111316602</name>
</gene>
<organism evidence="5 9">
    <name type="scientific">Durio zibethinus</name>
    <name type="common">Durian</name>
    <dbReference type="NCBI Taxonomy" id="66656"/>
    <lineage>
        <taxon>Eukaryota</taxon>
        <taxon>Viridiplantae</taxon>
        <taxon>Streptophyta</taxon>
        <taxon>Embryophyta</taxon>
        <taxon>Tracheophyta</taxon>
        <taxon>Spermatophyta</taxon>
        <taxon>Magnoliopsida</taxon>
        <taxon>eudicotyledons</taxon>
        <taxon>Gunneridae</taxon>
        <taxon>Pentapetalae</taxon>
        <taxon>rosids</taxon>
        <taxon>malvids</taxon>
        <taxon>Malvales</taxon>
        <taxon>Malvaceae</taxon>
        <taxon>Helicteroideae</taxon>
        <taxon>Durio</taxon>
    </lineage>
</organism>
<dbReference type="RefSeq" id="XP_022774345.1">
    <property type="nucleotide sequence ID" value="XM_022918610.1"/>
</dbReference>
<protein>
    <submittedName>
        <fullName evidence="6 7">Uncharacterized protein LOC111316602 isoform X1</fullName>
    </submittedName>
</protein>
<evidence type="ECO:0000313" key="5">
    <source>
        <dbReference type="Proteomes" id="UP000515121"/>
    </source>
</evidence>
<dbReference type="InterPro" id="IPR015915">
    <property type="entry name" value="Kelch-typ_b-propeller"/>
</dbReference>
<dbReference type="InterPro" id="IPR057499">
    <property type="entry name" value="Kelch_FKB95"/>
</dbReference>
<feature type="region of interest" description="Disordered" evidence="3">
    <location>
        <begin position="1"/>
        <end position="25"/>
    </location>
</feature>
<keyword evidence="5" id="KW-1185">Reference proteome</keyword>
<evidence type="ECO:0000313" key="6">
    <source>
        <dbReference type="RefSeq" id="XP_022774341.1"/>
    </source>
</evidence>
<dbReference type="Proteomes" id="UP000515121">
    <property type="component" value="Unplaced"/>
</dbReference>
<evidence type="ECO:0000313" key="7">
    <source>
        <dbReference type="RefSeq" id="XP_022774342.1"/>
    </source>
</evidence>
<accession>A0A6P6BB90</accession>
<dbReference type="PANTHER" id="PTHR46344:SF27">
    <property type="entry name" value="KELCH REPEAT SUPERFAMILY PROTEIN"/>
    <property type="match status" value="1"/>
</dbReference>
<dbReference type="GeneID" id="111316602"/>